<evidence type="ECO:0000313" key="3">
    <source>
        <dbReference type="EMBL" id="MBO1520203.1"/>
    </source>
</evidence>
<dbReference type="SUPFAM" id="SSF141868">
    <property type="entry name" value="EAL domain-like"/>
    <property type="match status" value="1"/>
</dbReference>
<dbReference type="InterPro" id="IPR001633">
    <property type="entry name" value="EAL_dom"/>
</dbReference>
<dbReference type="InterPro" id="IPR043128">
    <property type="entry name" value="Rev_trsase/Diguanyl_cyclase"/>
</dbReference>
<dbReference type="PROSITE" id="PS50883">
    <property type="entry name" value="EAL"/>
    <property type="match status" value="1"/>
</dbReference>
<dbReference type="CDD" id="cd01948">
    <property type="entry name" value="EAL"/>
    <property type="match status" value="1"/>
</dbReference>
<dbReference type="InterPro" id="IPR046342">
    <property type="entry name" value="CBS_dom_sf"/>
</dbReference>
<dbReference type="Gene3D" id="3.30.70.270">
    <property type="match status" value="1"/>
</dbReference>
<dbReference type="InterPro" id="IPR050706">
    <property type="entry name" value="Cyclic-di-GMP_PDE-like"/>
</dbReference>
<accession>A0ABS3NIG5</accession>
<feature type="domain" description="EAL" evidence="1">
    <location>
        <begin position="3"/>
        <end position="253"/>
    </location>
</feature>
<feature type="domain" description="GGDEF" evidence="2">
    <location>
        <begin position="424"/>
        <end position="577"/>
    </location>
</feature>
<dbReference type="Gene3D" id="3.20.20.450">
    <property type="entry name" value="EAL domain"/>
    <property type="match status" value="1"/>
</dbReference>
<dbReference type="NCBIfam" id="TIGR00254">
    <property type="entry name" value="GGDEF"/>
    <property type="match status" value="1"/>
</dbReference>
<reference evidence="3 4" key="1">
    <citation type="submission" date="2021-03" db="EMBL/GenBank/DDBJ databases">
        <title>Oceanisphaera sp. nov., isolated from the intestine.</title>
        <authorList>
            <person name="Zhao L.-H."/>
            <person name="Shi L.-F."/>
        </authorList>
    </citation>
    <scope>NUCLEOTIDE SEQUENCE [LARGE SCALE GENOMIC DNA]</scope>
    <source>
        <strain evidence="3 4">DM8</strain>
    </source>
</reference>
<dbReference type="InterPro" id="IPR035919">
    <property type="entry name" value="EAL_sf"/>
</dbReference>
<dbReference type="InterPro" id="IPR000160">
    <property type="entry name" value="GGDEF_dom"/>
</dbReference>
<dbReference type="EMBL" id="JAGDFX010000013">
    <property type="protein sequence ID" value="MBO1520203.1"/>
    <property type="molecule type" value="Genomic_DNA"/>
</dbReference>
<proteinExistence type="predicted"/>
<dbReference type="PROSITE" id="PS50887">
    <property type="entry name" value="GGDEF"/>
    <property type="match status" value="1"/>
</dbReference>
<gene>
    <name evidence="3" type="ORF">J3U76_11310</name>
</gene>
<dbReference type="RefSeq" id="WP_208006081.1">
    <property type="nucleotide sequence ID" value="NZ_JAGDFX010000013.1"/>
</dbReference>
<protein>
    <submittedName>
        <fullName evidence="3">EAL and GGDEF domain-containing protein</fullName>
    </submittedName>
</protein>
<dbReference type="CDD" id="cd01949">
    <property type="entry name" value="GGDEF"/>
    <property type="match status" value="1"/>
</dbReference>
<dbReference type="PANTHER" id="PTHR33121">
    <property type="entry name" value="CYCLIC DI-GMP PHOSPHODIESTERASE PDEF"/>
    <property type="match status" value="1"/>
</dbReference>
<dbReference type="Pfam" id="PF00990">
    <property type="entry name" value="GGDEF"/>
    <property type="match status" value="1"/>
</dbReference>
<dbReference type="Pfam" id="PF00563">
    <property type="entry name" value="EAL"/>
    <property type="match status" value="1"/>
</dbReference>
<dbReference type="InterPro" id="IPR029787">
    <property type="entry name" value="Nucleotide_cyclase"/>
</dbReference>
<comment type="caution">
    <text evidence="3">The sequence shown here is derived from an EMBL/GenBank/DDBJ whole genome shotgun (WGS) entry which is preliminary data.</text>
</comment>
<dbReference type="SUPFAM" id="SSF55073">
    <property type="entry name" value="Nucleotide cyclase"/>
    <property type="match status" value="1"/>
</dbReference>
<dbReference type="SUPFAM" id="SSF54631">
    <property type="entry name" value="CBS-domain pair"/>
    <property type="match status" value="1"/>
</dbReference>
<evidence type="ECO:0000313" key="4">
    <source>
        <dbReference type="Proteomes" id="UP000664882"/>
    </source>
</evidence>
<evidence type="ECO:0000259" key="1">
    <source>
        <dbReference type="PROSITE" id="PS50883"/>
    </source>
</evidence>
<evidence type="ECO:0000259" key="2">
    <source>
        <dbReference type="PROSITE" id="PS50887"/>
    </source>
</evidence>
<keyword evidence="4" id="KW-1185">Reference proteome</keyword>
<dbReference type="PANTHER" id="PTHR33121:SF76">
    <property type="entry name" value="SIGNALING PROTEIN"/>
    <property type="match status" value="1"/>
</dbReference>
<dbReference type="SMART" id="SM00267">
    <property type="entry name" value="GGDEF"/>
    <property type="match status" value="1"/>
</dbReference>
<organism evidence="3 4">
    <name type="scientific">Oceanisphaera pacifica</name>
    <dbReference type="NCBI Taxonomy" id="2818389"/>
    <lineage>
        <taxon>Bacteria</taxon>
        <taxon>Pseudomonadati</taxon>
        <taxon>Pseudomonadota</taxon>
        <taxon>Gammaproteobacteria</taxon>
        <taxon>Aeromonadales</taxon>
        <taxon>Aeromonadaceae</taxon>
        <taxon>Oceanisphaera</taxon>
    </lineage>
</organism>
<dbReference type="SMART" id="SM00052">
    <property type="entry name" value="EAL"/>
    <property type="match status" value="1"/>
</dbReference>
<dbReference type="Proteomes" id="UP000664882">
    <property type="component" value="Unassembled WGS sequence"/>
</dbReference>
<name>A0ABS3NIG5_9GAMM</name>
<sequence length="579" mass="65057">MTCSLPKNTLITLLEQHALQPVFQPIVDTRQHRLLGHESLIRGPVAHPLEFPGALFNEAKQTGLLSELDLHCRQQAMQSYCQLQMTGLLFINVNPNLLLDKQHPKGCTQRMAQALGIPANKVVIELSEQYPILDPAGLKIAVDHYRSLGFLIAIDDLGTGYSGLKLWSEVKPDYVKIDRYFIQDLHQDPIKREFVQSIITLARGMQSQVIAEGIETEDELQQLQQMGVYLCQGYYLGRPQAAPLLQAPRLDTQPPSPLAIRQQESVATLARTGITVDIEDTIQQVFDILLANERLQSLPVLAQHTPIGILRRAKVMELFSGSYGRSLYANKSVRHAMDTPVIMDWQTSLEAASGLITLDDETEPLSHFILTRQSDYYGLASVRGLLRNITEQRLQHARYANPLTQLPGNVPIYKAIDDALQQQRDFYVAYFDLNHFKPYNDVYGYAQGDKVIQWVAQLFQEVVAGAEQFIGHVGGDDFVAVFDGHCHWRELCELILARFTDGIANFYHIEHRQSQGMVACNRNGEQQFFPLLGLAIGVVAPDNRGCHSHHDVAILAANAKHQAKQFPHSHCLLSTQRVP</sequence>